<feature type="domain" description="SprT-like" evidence="2">
    <location>
        <begin position="46"/>
        <end position="147"/>
    </location>
</feature>
<name>A0A223DQH9_KLEPN</name>
<feature type="region of interest" description="Disordered" evidence="1">
    <location>
        <begin position="203"/>
        <end position="229"/>
    </location>
</feature>
<gene>
    <name evidence="3" type="primary">mpr</name>
</gene>
<evidence type="ECO:0000313" key="3">
    <source>
        <dbReference type="EMBL" id="ASS84967.1"/>
    </source>
</evidence>
<protein>
    <submittedName>
        <fullName evidence="3">Zinc metalloproteinase Mpr protein</fullName>
    </submittedName>
</protein>
<reference evidence="3" key="1">
    <citation type="submission" date="2019-05" db="EMBL/GenBank/DDBJ databases">
        <title>Complete sequence of plasmid p447-IMP harbouring the metallo-beta-lactamase gene blaIMP-8.</title>
        <authorList>
            <person name="Zhan Z."/>
            <person name="Feng J."/>
            <person name="Jiang X."/>
            <person name="Liang Q."/>
            <person name="Liang L."/>
            <person name="Yuan M."/>
            <person name="Fang H."/>
            <person name="Li P."/>
            <person name="Zhou D."/>
        </authorList>
    </citation>
    <scope>NUCLEOTIDE SEQUENCE</scope>
    <source>
        <strain evidence="3">447</strain>
        <plasmid evidence="3">p447-IMP</plasmid>
    </source>
</reference>
<dbReference type="GO" id="GO:0006950">
    <property type="term" value="P:response to stress"/>
    <property type="evidence" value="ECO:0007669"/>
    <property type="project" value="UniProtKB-ARBA"/>
</dbReference>
<geneLocation type="plasmid" evidence="3">
    <name>p447-IMP</name>
</geneLocation>
<sequence>MEARRVEMQSSSMHSTRGRPEGSRPITYLVMIMSKAPTRDTYLELQSAYDFFNNTLFENRLPPCLITLQREKHTYGYFSSNRFVERSAGDFTDEIAMNPSYFGIRTIEESLSTLVHEMTHLEQQHFGKPGRGRYHNKEWGKLMLRVGLHPSNTGKPGGKMTGDQMTHYIISGGVFEKACAELITTNFTLSWIDRFPPIRPSAPLLMPKGINGGDEDEDEDEDDYTSGYSTLSPEPPAFTLVFPVDGKETRTKYVCPLCQTAVWGKKNLVLLCGSCESKPSFVVSKKKSGIDQDI</sequence>
<dbReference type="Pfam" id="PF10263">
    <property type="entry name" value="SprT-like"/>
    <property type="match status" value="1"/>
</dbReference>
<dbReference type="EMBL" id="KY978631">
    <property type="protein sequence ID" value="ASS84967.1"/>
    <property type="molecule type" value="Genomic_DNA"/>
</dbReference>
<proteinExistence type="predicted"/>
<organism evidence="3">
    <name type="scientific">Klebsiella pneumoniae</name>
    <dbReference type="NCBI Taxonomy" id="573"/>
    <lineage>
        <taxon>Bacteria</taxon>
        <taxon>Pseudomonadati</taxon>
        <taxon>Pseudomonadota</taxon>
        <taxon>Gammaproteobacteria</taxon>
        <taxon>Enterobacterales</taxon>
        <taxon>Enterobacteriaceae</taxon>
        <taxon>Klebsiella/Raoultella group</taxon>
        <taxon>Klebsiella</taxon>
        <taxon>Klebsiella pneumoniae complex</taxon>
    </lineage>
</organism>
<feature type="region of interest" description="Disordered" evidence="1">
    <location>
        <begin position="1"/>
        <end position="22"/>
    </location>
</feature>
<evidence type="ECO:0000259" key="2">
    <source>
        <dbReference type="Pfam" id="PF10263"/>
    </source>
</evidence>
<feature type="compositionally biased region" description="Acidic residues" evidence="1">
    <location>
        <begin position="213"/>
        <end position="224"/>
    </location>
</feature>
<evidence type="ECO:0000256" key="1">
    <source>
        <dbReference type="SAM" id="MobiDB-lite"/>
    </source>
</evidence>
<dbReference type="AlphaFoldDB" id="A0A223DQH9"/>
<accession>A0A223DQH9</accession>
<keyword evidence="3" id="KW-0614">Plasmid</keyword>
<dbReference type="InterPro" id="IPR006640">
    <property type="entry name" value="SprT-like_domain"/>
</dbReference>